<evidence type="ECO:0000256" key="3">
    <source>
        <dbReference type="ARBA" id="ARBA00022692"/>
    </source>
</evidence>
<evidence type="ECO:0000256" key="5">
    <source>
        <dbReference type="ARBA" id="ARBA00023136"/>
    </source>
</evidence>
<feature type="domain" description="MacB-like periplasmic core" evidence="8">
    <location>
        <begin position="21"/>
        <end position="249"/>
    </location>
</feature>
<feature type="transmembrane region" description="Helical" evidence="6">
    <location>
        <begin position="379"/>
        <end position="404"/>
    </location>
</feature>
<accession>A0A2G1VT33</accession>
<keyword evidence="2" id="KW-1003">Cell membrane</keyword>
<proteinExistence type="predicted"/>
<feature type="transmembrane region" description="Helical" evidence="6">
    <location>
        <begin position="21"/>
        <end position="42"/>
    </location>
</feature>
<evidence type="ECO:0000313" key="10">
    <source>
        <dbReference type="Proteomes" id="UP000229433"/>
    </source>
</evidence>
<dbReference type="AlphaFoldDB" id="A0A2G1VT33"/>
<dbReference type="GO" id="GO:0005886">
    <property type="term" value="C:plasma membrane"/>
    <property type="evidence" value="ECO:0007669"/>
    <property type="project" value="UniProtKB-SubCell"/>
</dbReference>
<sequence length="798" mass="88736">MLKNYIKIAWRNLLKNKLSGFITIGGLAVGLTACTLILFYVAHERSYDSFHTDSDRIYTVEAQVNMGGDSIYMNSMNATVGKLTENASPAVSSSLRLKEEYKPVIITNASQPGTRFSEKDFSYADANFFDFFSFRLKKGNTATVLSKPYSLVLSEDMAKKYFGNQSPIGETLSVRKDSTYLFTVTGVMENTPSNSSLHPDFVASLSSMPTIKEFERDFDSEAFRLGSFPTYLKLNESADKSAVEKTMQELSIQGNAEASDVYSLSLLRDKHLNGRDASNTRYISIFPLIAVLILLLALVNYLSLSTARATLRSKEIGVRKVNGASRKSVALQFYVESTLYVIFAFLVSVALSVVLKPWFFSLLDIEIDASFFLNKNFLLILTGLLGFTVLATGFYPALVMSAFNPVENLRSSRTSKMGGERLRKVCTTVQFVIAIALLISGVIIHQQLDYVRGVDTGLNRSDVVMVTLQNTVGTNSTPFRNEIEKLSQVTSTAVAQYPIYKGYNMFFASSEQVPDATGLPIFSVDDDFFKTLGVTWETKPDDENFYSKSDPVIINEAAISKFKLGPNPIGESLLFGNSKREIVGVVKDFHFENLDAPINAVALFVNPKTKATTNILGKNGGCLFVRFQPDSNVPQLLSKMETIYTQYDSATPFEYQFLDDAFDAMFRSEERLSHVFNLFIILAMLIAGMGLFALATFSAQQRMKELGVRKVLGASVLQLTTLLSFDFLKLILLAILVASPLAWYFMHEWLQDFNYKTTIHWWVFAGAGVGAFVLAIFTVSFQAIKAALANPVESLRTE</sequence>
<feature type="transmembrane region" description="Helical" evidence="6">
    <location>
        <begin position="337"/>
        <end position="359"/>
    </location>
</feature>
<evidence type="ECO:0000313" key="9">
    <source>
        <dbReference type="EMBL" id="PHQ29915.1"/>
    </source>
</evidence>
<feature type="transmembrane region" description="Helical" evidence="6">
    <location>
        <begin position="711"/>
        <end position="739"/>
    </location>
</feature>
<feature type="transmembrane region" description="Helical" evidence="6">
    <location>
        <begin position="425"/>
        <end position="444"/>
    </location>
</feature>
<comment type="caution">
    <text evidence="9">The sequence shown here is derived from an EMBL/GenBank/DDBJ whole genome shotgun (WGS) entry which is preliminary data.</text>
</comment>
<dbReference type="Pfam" id="PF02687">
    <property type="entry name" value="FtsX"/>
    <property type="match status" value="2"/>
</dbReference>
<evidence type="ECO:0000256" key="1">
    <source>
        <dbReference type="ARBA" id="ARBA00004651"/>
    </source>
</evidence>
<dbReference type="InterPro" id="IPR003838">
    <property type="entry name" value="ABC3_permease_C"/>
</dbReference>
<dbReference type="RefSeq" id="WP_099645756.1">
    <property type="nucleotide sequence ID" value="NZ_KZ319289.1"/>
</dbReference>
<evidence type="ECO:0008006" key="11">
    <source>
        <dbReference type="Google" id="ProtNLM"/>
    </source>
</evidence>
<feature type="domain" description="ABC3 transporter permease C-terminal" evidence="7">
    <location>
        <begin position="678"/>
        <end position="787"/>
    </location>
</feature>
<evidence type="ECO:0000259" key="8">
    <source>
        <dbReference type="Pfam" id="PF12704"/>
    </source>
</evidence>
<keyword evidence="5 6" id="KW-0472">Membrane</keyword>
<feature type="domain" description="MacB-like periplasmic core" evidence="8">
    <location>
        <begin position="432"/>
        <end position="642"/>
    </location>
</feature>
<evidence type="ECO:0000256" key="2">
    <source>
        <dbReference type="ARBA" id="ARBA00022475"/>
    </source>
</evidence>
<dbReference type="PROSITE" id="PS51257">
    <property type="entry name" value="PROKAR_LIPOPROTEIN"/>
    <property type="match status" value="1"/>
</dbReference>
<name>A0A2G1VT33_9FLAO</name>
<dbReference type="EMBL" id="NQXA01000003">
    <property type="protein sequence ID" value="PHQ29915.1"/>
    <property type="molecule type" value="Genomic_DNA"/>
</dbReference>
<dbReference type="Pfam" id="PF12704">
    <property type="entry name" value="MacB_PCD"/>
    <property type="match status" value="2"/>
</dbReference>
<protein>
    <recommendedName>
        <fullName evidence="11">Cell division protein FtsX</fullName>
    </recommendedName>
</protein>
<feature type="domain" description="ABC3 transporter permease C-terminal" evidence="7">
    <location>
        <begin position="288"/>
        <end position="404"/>
    </location>
</feature>
<keyword evidence="10" id="KW-1185">Reference proteome</keyword>
<organism evidence="9 10">
    <name type="scientific">Leeuwenhoekiella nanhaiensis</name>
    <dbReference type="NCBI Taxonomy" id="1655491"/>
    <lineage>
        <taxon>Bacteria</taxon>
        <taxon>Pseudomonadati</taxon>
        <taxon>Bacteroidota</taxon>
        <taxon>Flavobacteriia</taxon>
        <taxon>Flavobacteriales</taxon>
        <taxon>Flavobacteriaceae</taxon>
        <taxon>Leeuwenhoekiella</taxon>
    </lineage>
</organism>
<keyword evidence="4 6" id="KW-1133">Transmembrane helix</keyword>
<feature type="transmembrane region" description="Helical" evidence="6">
    <location>
        <begin position="282"/>
        <end position="304"/>
    </location>
</feature>
<dbReference type="PANTHER" id="PTHR30572:SF18">
    <property type="entry name" value="ABC-TYPE MACROLIDE FAMILY EXPORT SYSTEM PERMEASE COMPONENT 2"/>
    <property type="match status" value="1"/>
</dbReference>
<dbReference type="InterPro" id="IPR050250">
    <property type="entry name" value="Macrolide_Exporter_MacB"/>
</dbReference>
<gene>
    <name evidence="9" type="ORF">CJ305_08065</name>
</gene>
<evidence type="ECO:0000256" key="6">
    <source>
        <dbReference type="SAM" id="Phobius"/>
    </source>
</evidence>
<comment type="subcellular location">
    <subcellularLocation>
        <location evidence="1">Cell membrane</location>
        <topology evidence="1">Multi-pass membrane protein</topology>
    </subcellularLocation>
</comment>
<evidence type="ECO:0000256" key="4">
    <source>
        <dbReference type="ARBA" id="ARBA00022989"/>
    </source>
</evidence>
<keyword evidence="3 6" id="KW-0812">Transmembrane</keyword>
<dbReference type="GO" id="GO:0022857">
    <property type="term" value="F:transmembrane transporter activity"/>
    <property type="evidence" value="ECO:0007669"/>
    <property type="project" value="TreeGrafter"/>
</dbReference>
<reference evidence="9 10" key="1">
    <citation type="submission" date="2017-08" db="EMBL/GenBank/DDBJ databases">
        <title>The whole genome shortgun sequences of strain Leeuwenhoekiella nanhaiensis G18 from the South China Sea.</title>
        <authorList>
            <person name="Liu Q."/>
        </authorList>
    </citation>
    <scope>NUCLEOTIDE SEQUENCE [LARGE SCALE GENOMIC DNA]</scope>
    <source>
        <strain evidence="9 10">G18</strain>
    </source>
</reference>
<dbReference type="Proteomes" id="UP000229433">
    <property type="component" value="Unassembled WGS sequence"/>
</dbReference>
<dbReference type="OrthoDB" id="5933722at2"/>
<feature type="transmembrane region" description="Helical" evidence="6">
    <location>
        <begin position="675"/>
        <end position="699"/>
    </location>
</feature>
<evidence type="ECO:0000259" key="7">
    <source>
        <dbReference type="Pfam" id="PF02687"/>
    </source>
</evidence>
<feature type="transmembrane region" description="Helical" evidence="6">
    <location>
        <begin position="759"/>
        <end position="781"/>
    </location>
</feature>
<dbReference type="PANTHER" id="PTHR30572">
    <property type="entry name" value="MEMBRANE COMPONENT OF TRANSPORTER-RELATED"/>
    <property type="match status" value="1"/>
</dbReference>
<dbReference type="InterPro" id="IPR025857">
    <property type="entry name" value="MacB_PCD"/>
</dbReference>